<sequence>MVLLSVKRRAIALRIPECGISIKLPVGITGAETADARGDPPLAIAA</sequence>
<reference evidence="1" key="1">
    <citation type="submission" date="2020-05" db="EMBL/GenBank/DDBJ databases">
        <authorList>
            <person name="Chiriac C."/>
            <person name="Salcher M."/>
            <person name="Ghai R."/>
            <person name="Kavagutti S V."/>
        </authorList>
    </citation>
    <scope>NUCLEOTIDE SEQUENCE</scope>
</reference>
<dbReference type="AlphaFoldDB" id="A0A6J6RL03"/>
<gene>
    <name evidence="1" type="ORF">UFOPK2689_00709</name>
</gene>
<organism evidence="1">
    <name type="scientific">freshwater metagenome</name>
    <dbReference type="NCBI Taxonomy" id="449393"/>
    <lineage>
        <taxon>unclassified sequences</taxon>
        <taxon>metagenomes</taxon>
        <taxon>ecological metagenomes</taxon>
    </lineage>
</organism>
<protein>
    <submittedName>
        <fullName evidence="1">Unannotated protein</fullName>
    </submittedName>
</protein>
<evidence type="ECO:0000313" key="1">
    <source>
        <dbReference type="EMBL" id="CAB4723128.1"/>
    </source>
</evidence>
<accession>A0A6J6RL03</accession>
<name>A0A6J6RL03_9ZZZZ</name>
<proteinExistence type="predicted"/>
<dbReference type="EMBL" id="CAEZYL010000035">
    <property type="protein sequence ID" value="CAB4723128.1"/>
    <property type="molecule type" value="Genomic_DNA"/>
</dbReference>